<name>A0ABR1QIA3_9PEZI</name>
<evidence type="ECO:0000313" key="2">
    <source>
        <dbReference type="EMBL" id="KAK7956339.1"/>
    </source>
</evidence>
<proteinExistence type="predicted"/>
<dbReference type="RefSeq" id="XP_066701645.1">
    <property type="nucleotide sequence ID" value="XM_066841783.1"/>
</dbReference>
<keyword evidence="3" id="KW-1185">Reference proteome</keyword>
<evidence type="ECO:0000256" key="1">
    <source>
        <dbReference type="SAM" id="MobiDB-lite"/>
    </source>
</evidence>
<protein>
    <submittedName>
        <fullName evidence="2">Uncharacterized protein</fullName>
    </submittedName>
</protein>
<dbReference type="EMBL" id="JAQQWE010000004">
    <property type="protein sequence ID" value="KAK7956339.1"/>
    <property type="molecule type" value="Genomic_DNA"/>
</dbReference>
<feature type="region of interest" description="Disordered" evidence="1">
    <location>
        <begin position="1"/>
        <end position="52"/>
    </location>
</feature>
<organism evidence="2 3">
    <name type="scientific">Apiospora aurea</name>
    <dbReference type="NCBI Taxonomy" id="335848"/>
    <lineage>
        <taxon>Eukaryota</taxon>
        <taxon>Fungi</taxon>
        <taxon>Dikarya</taxon>
        <taxon>Ascomycota</taxon>
        <taxon>Pezizomycotina</taxon>
        <taxon>Sordariomycetes</taxon>
        <taxon>Xylariomycetidae</taxon>
        <taxon>Amphisphaeriales</taxon>
        <taxon>Apiosporaceae</taxon>
        <taxon>Apiospora</taxon>
    </lineage>
</organism>
<reference evidence="2 3" key="1">
    <citation type="submission" date="2023-01" db="EMBL/GenBank/DDBJ databases">
        <title>Analysis of 21 Apiospora genomes using comparative genomics revels a genus with tremendous synthesis potential of carbohydrate active enzymes and secondary metabolites.</title>
        <authorList>
            <person name="Sorensen T."/>
        </authorList>
    </citation>
    <scope>NUCLEOTIDE SEQUENCE [LARGE SCALE GENOMIC DNA]</scope>
    <source>
        <strain evidence="2 3">CBS 24483</strain>
    </source>
</reference>
<dbReference type="Proteomes" id="UP001391051">
    <property type="component" value="Unassembled WGS sequence"/>
</dbReference>
<comment type="caution">
    <text evidence="2">The sequence shown here is derived from an EMBL/GenBank/DDBJ whole genome shotgun (WGS) entry which is preliminary data.</text>
</comment>
<sequence>MDSPSPGLLTTDPGHRGKGPNIRALAPNDGLHSHEPWSESGPQAGAERTRENRRLQNKVQAQAGPVRNQAIPGTGLLPDSEIVSRWRKLNWELGQIVSNNVVEPSLSYSPTKYTTGFLRRIVQEPNVFLGSKGDRMDLVQAIIWDHLAEYVFASRSGPSRGYWAGERYEKFHELNRSIVGSLQYGDSHFHLWRSQSAALLSSYASLDSVKRNAHACVDRILKDLKLPFRTWGPTLDQQLLNLVLEAIQLDSDLAQQRASWFCEYPGDRRHEMEFDDFAMKPVNHNFEEGETRVALIVAPALMKAGDSTGDHYDSEQLMVESLVYRGRPFAPDKQSPLAAPLGYRDLKRAARVSQSKPTGKKSFFNRG</sequence>
<feature type="region of interest" description="Disordered" evidence="1">
    <location>
        <begin position="348"/>
        <end position="367"/>
    </location>
</feature>
<dbReference type="GeneID" id="92074845"/>
<evidence type="ECO:0000313" key="3">
    <source>
        <dbReference type="Proteomes" id="UP001391051"/>
    </source>
</evidence>
<accession>A0ABR1QIA3</accession>
<gene>
    <name evidence="2" type="ORF">PG986_005561</name>
</gene>